<reference evidence="3 4" key="1">
    <citation type="submission" date="2019-06" db="EMBL/GenBank/DDBJ databases">
        <title>Sequencing the genomes of 1000 actinobacteria strains.</title>
        <authorList>
            <person name="Klenk H.-P."/>
        </authorList>
    </citation>
    <scope>NUCLEOTIDE SEQUENCE [LARGE SCALE GENOMIC DNA]</scope>
    <source>
        <strain evidence="3 4">DSM 41695</strain>
    </source>
</reference>
<organism evidence="3 4">
    <name type="scientific">Streptomyces capillispiralis</name>
    <dbReference type="NCBI Taxonomy" id="68182"/>
    <lineage>
        <taxon>Bacteria</taxon>
        <taxon>Bacillati</taxon>
        <taxon>Actinomycetota</taxon>
        <taxon>Actinomycetes</taxon>
        <taxon>Kitasatosporales</taxon>
        <taxon>Streptomycetaceae</taxon>
        <taxon>Streptomyces</taxon>
    </lineage>
</organism>
<comment type="cofactor">
    <cofactor evidence="2">
        <name>Mg(2+)</name>
        <dbReference type="ChEBI" id="CHEBI:18420"/>
    </cofactor>
</comment>
<keyword evidence="2" id="KW-0479">Metal-binding</keyword>
<dbReference type="Pfam" id="PF19086">
    <property type="entry name" value="Terpene_syn_C_2"/>
    <property type="match status" value="1"/>
</dbReference>
<dbReference type="PANTHER" id="PTHR35201">
    <property type="entry name" value="TERPENE SYNTHASE"/>
    <property type="match status" value="1"/>
</dbReference>
<dbReference type="OrthoDB" id="3676909at2"/>
<dbReference type="SFLD" id="SFLDS00005">
    <property type="entry name" value="Isoprenoid_Synthase_Type_I"/>
    <property type="match status" value="1"/>
</dbReference>
<comment type="similarity">
    <text evidence="2">Belongs to the terpene synthase family.</text>
</comment>
<dbReference type="EMBL" id="VIWV01000002">
    <property type="protein sequence ID" value="TWF73989.1"/>
    <property type="molecule type" value="Genomic_DNA"/>
</dbReference>
<gene>
    <name evidence="3" type="ORF">FHX78_1221</name>
</gene>
<keyword evidence="4" id="KW-1185">Reference proteome</keyword>
<dbReference type="RefSeq" id="WP_145872316.1">
    <property type="nucleotide sequence ID" value="NZ_BNCE01000028.1"/>
</dbReference>
<proteinExistence type="inferred from homology"/>
<evidence type="ECO:0000256" key="1">
    <source>
        <dbReference type="ARBA" id="ARBA00023239"/>
    </source>
</evidence>
<protein>
    <recommendedName>
        <fullName evidence="2">Terpene synthase</fullName>
        <ecNumber evidence="2">4.2.3.-</ecNumber>
    </recommendedName>
</protein>
<evidence type="ECO:0000313" key="4">
    <source>
        <dbReference type="Proteomes" id="UP000316603"/>
    </source>
</evidence>
<dbReference type="Proteomes" id="UP000316603">
    <property type="component" value="Unassembled WGS sequence"/>
</dbReference>
<accession>A0A561SGK3</accession>
<dbReference type="InterPro" id="IPR034686">
    <property type="entry name" value="Terpene_cyclase-like_2"/>
</dbReference>
<evidence type="ECO:0000313" key="3">
    <source>
        <dbReference type="EMBL" id="TWF73989.1"/>
    </source>
</evidence>
<dbReference type="AlphaFoldDB" id="A0A561SGK3"/>
<dbReference type="PANTHER" id="PTHR35201:SF4">
    <property type="entry name" value="BETA-PINACENE SYNTHASE-RELATED"/>
    <property type="match status" value="1"/>
</dbReference>
<dbReference type="SFLD" id="SFLDG01020">
    <property type="entry name" value="Terpene_Cyclase_Like_2"/>
    <property type="match status" value="1"/>
</dbReference>
<dbReference type="InterPro" id="IPR008949">
    <property type="entry name" value="Isoprenoid_synthase_dom_sf"/>
</dbReference>
<dbReference type="EC" id="4.2.3.-" evidence="2"/>
<dbReference type="GO" id="GO:0010333">
    <property type="term" value="F:terpene synthase activity"/>
    <property type="evidence" value="ECO:0007669"/>
    <property type="project" value="InterPro"/>
</dbReference>
<dbReference type="GO" id="GO:0046872">
    <property type="term" value="F:metal ion binding"/>
    <property type="evidence" value="ECO:0007669"/>
    <property type="project" value="UniProtKB-KW"/>
</dbReference>
<comment type="caution">
    <text evidence="3">The sequence shown here is derived from an EMBL/GenBank/DDBJ whole genome shotgun (WGS) entry which is preliminary data.</text>
</comment>
<name>A0A561SGK3_9ACTN</name>
<keyword evidence="2" id="KW-0460">Magnesium</keyword>
<dbReference type="Gene3D" id="1.10.600.10">
    <property type="entry name" value="Farnesyl Diphosphate Synthase"/>
    <property type="match status" value="1"/>
</dbReference>
<dbReference type="SUPFAM" id="SSF48576">
    <property type="entry name" value="Terpenoid synthases"/>
    <property type="match status" value="1"/>
</dbReference>
<evidence type="ECO:0000256" key="2">
    <source>
        <dbReference type="RuleBase" id="RU366034"/>
    </source>
</evidence>
<sequence>MPQHLSRRLPETDGLTDHLYAGQWRNADGDRGGMPDESVHLWCPYEHRMNTHVSLSAVEAALRSWADAYGLLRDPSLAARFDAARFGECAAFVYPDAPDLIIYAKWLAWLFVADDEFDENRAPEAGGIDRGILQFLPLDGKDCAKATTGVTKALADLWPELCQPMPLPLRVRFRAHADDYARSYATDLSRARTGSAPPLDAYLALRRSSGAVESCLDLIERQPDAYLTPVIAESPRILALREAANDVICWTNDVISLNKEMRHGEMNNLVAVIRQSVGMSWEAALEVAAEMNSARIRDFDRQQQTLLHFNDLPGLSEFIHGVQVWISGSLHWHRDSPRYADQVL</sequence>
<keyword evidence="1 2" id="KW-0456">Lyase</keyword>